<reference evidence="1 2" key="2">
    <citation type="submission" date="2013-02" db="EMBL/GenBank/DDBJ databases">
        <title>The Genome Sequence of Plasmodium falciparum FCH/4.</title>
        <authorList>
            <consortium name="The Broad Institute Genome Sequencing Platform"/>
            <consortium name="The Broad Institute Genome Sequencing Center for Infectious Disease"/>
            <person name="Neafsey D."/>
            <person name="Cheeseman I."/>
            <person name="Volkman S."/>
            <person name="Adams J."/>
            <person name="Walker B."/>
            <person name="Young S.K."/>
            <person name="Zeng Q."/>
            <person name="Gargeya S."/>
            <person name="Fitzgerald M."/>
            <person name="Haas B."/>
            <person name="Abouelleil A."/>
            <person name="Alvarado L."/>
            <person name="Arachchi H.M."/>
            <person name="Berlin A.M."/>
            <person name="Chapman S.B."/>
            <person name="Dewar J."/>
            <person name="Goldberg J."/>
            <person name="Griggs A."/>
            <person name="Gujja S."/>
            <person name="Hansen M."/>
            <person name="Howarth C."/>
            <person name="Imamovic A."/>
            <person name="Larimer J."/>
            <person name="McCowan C."/>
            <person name="Murphy C."/>
            <person name="Neiman D."/>
            <person name="Pearson M."/>
            <person name="Priest M."/>
            <person name="Roberts A."/>
            <person name="Saif S."/>
            <person name="Shea T."/>
            <person name="Sisk P."/>
            <person name="Sykes S."/>
            <person name="Wortman J."/>
            <person name="Nusbaum C."/>
            <person name="Birren B."/>
        </authorList>
    </citation>
    <scope>NUCLEOTIDE SEQUENCE [LARGE SCALE GENOMIC DNA]</scope>
    <source>
        <strain evidence="1 2">FCH/4</strain>
    </source>
</reference>
<evidence type="ECO:0000313" key="2">
    <source>
        <dbReference type="Proteomes" id="UP000030656"/>
    </source>
</evidence>
<evidence type="ECO:0000313" key="1">
    <source>
        <dbReference type="EMBL" id="ETW32074.1"/>
    </source>
</evidence>
<reference evidence="1 2" key="1">
    <citation type="submission" date="2013-02" db="EMBL/GenBank/DDBJ databases">
        <title>The Genome Annotation of Plasmodium falciparum FCH/4.</title>
        <authorList>
            <consortium name="The Broad Institute Genome Sequencing Platform"/>
            <consortium name="The Broad Institute Genome Sequencing Center for Infectious Disease"/>
            <person name="Neafsey D."/>
            <person name="Hoffman S."/>
            <person name="Volkman S."/>
            <person name="Rosenthal P."/>
            <person name="Walker B."/>
            <person name="Young S.K."/>
            <person name="Zeng Q."/>
            <person name="Gargeya S."/>
            <person name="Fitzgerald M."/>
            <person name="Haas B."/>
            <person name="Abouelleil A."/>
            <person name="Allen A.W."/>
            <person name="Alvarado L."/>
            <person name="Arachchi H.M."/>
            <person name="Berlin A.M."/>
            <person name="Chapman S.B."/>
            <person name="Gainer-Dewar J."/>
            <person name="Goldberg J."/>
            <person name="Griggs A."/>
            <person name="Gujja S."/>
            <person name="Hansen M."/>
            <person name="Howarth C."/>
            <person name="Imamovic A."/>
            <person name="Ireland A."/>
            <person name="Larimer J."/>
            <person name="McCowan C."/>
            <person name="Murphy C."/>
            <person name="Pearson M."/>
            <person name="Poon T.W."/>
            <person name="Priest M."/>
            <person name="Roberts A."/>
            <person name="Saif S."/>
            <person name="Shea T."/>
            <person name="Sisk P."/>
            <person name="Sykes S."/>
            <person name="Wortman J."/>
            <person name="Nusbaum C."/>
            <person name="Birren B."/>
        </authorList>
    </citation>
    <scope>NUCLEOTIDE SEQUENCE [LARGE SCALE GENOMIC DNA]</scope>
    <source>
        <strain evidence="1 2">FCH/4</strain>
    </source>
</reference>
<dbReference type="AlphaFoldDB" id="A0A024VTL0"/>
<protein>
    <submittedName>
        <fullName evidence="1">Uncharacterized protein</fullName>
    </submittedName>
</protein>
<name>A0A024VTL0_PLAFA</name>
<accession>A0A024VTL0</accession>
<proteinExistence type="predicted"/>
<dbReference type="Proteomes" id="UP000030656">
    <property type="component" value="Unassembled WGS sequence"/>
</dbReference>
<sequence length="288" mass="35059">MTNSLNIKNLDDVKEKVKYEKHTYCLLLDKYKVNKILKNKRAKFWLLDIYKFPSVLKYKEYKNCFLQNDHNDKNNHMLNFIYNNYLKKRNHQNVKNESENGNYNNDHNDHQTCNNMNIFFSNEYLKSLSNFNEEDFRLIPLNDFFNKILLELFYKQREEIIHDDVIYSKNNIKSLSHVFNDNSPEQYRQKEKQQQVDNIIMCDENLCETLIKDDEINENDDNKNPLENLCEDFKKDKDDIENIYNMHKLEYIEELFELIKEEDIKFQRVKLEFGYDNMNTSEILSMII</sequence>
<dbReference type="OrthoDB" id="408788at2759"/>
<gene>
    <name evidence="1" type="ORF">PFFCH_00437</name>
</gene>
<organism evidence="1 2">
    <name type="scientific">Plasmodium falciparum FCH/4</name>
    <dbReference type="NCBI Taxonomy" id="1036724"/>
    <lineage>
        <taxon>Eukaryota</taxon>
        <taxon>Sar</taxon>
        <taxon>Alveolata</taxon>
        <taxon>Apicomplexa</taxon>
        <taxon>Aconoidasida</taxon>
        <taxon>Haemosporida</taxon>
        <taxon>Plasmodiidae</taxon>
        <taxon>Plasmodium</taxon>
        <taxon>Plasmodium (Laverania)</taxon>
    </lineage>
</organism>
<dbReference type="EMBL" id="KI927811">
    <property type="protein sequence ID" value="ETW32074.1"/>
    <property type="molecule type" value="Genomic_DNA"/>
</dbReference>